<evidence type="ECO:0000256" key="2">
    <source>
        <dbReference type="PROSITE-ProRule" id="PRU00047"/>
    </source>
</evidence>
<evidence type="ECO:0000256" key="4">
    <source>
        <dbReference type="SAM" id="MobiDB-lite"/>
    </source>
</evidence>
<keyword evidence="2" id="KW-0863">Zinc-finger</keyword>
<feature type="domain" description="CCHC-type" evidence="6">
    <location>
        <begin position="116"/>
        <end position="132"/>
    </location>
</feature>
<keyword evidence="2" id="KW-0862">Zinc</keyword>
<evidence type="ECO:0000313" key="8">
    <source>
        <dbReference type="Proteomes" id="UP000017836"/>
    </source>
</evidence>
<dbReference type="GO" id="GO:0016787">
    <property type="term" value="F:hydrolase activity"/>
    <property type="evidence" value="ECO:0007669"/>
    <property type="project" value="UniProtKB-KW"/>
</dbReference>
<evidence type="ECO:0000256" key="5">
    <source>
        <dbReference type="SAM" id="Phobius"/>
    </source>
</evidence>
<protein>
    <recommendedName>
        <fullName evidence="6">CCHC-type domain-containing protein</fullName>
    </recommendedName>
</protein>
<feature type="compositionally biased region" description="Polar residues" evidence="4">
    <location>
        <begin position="748"/>
        <end position="759"/>
    </location>
</feature>
<gene>
    <name evidence="7" type="ORF">AMTR_s00071p00160560</name>
</gene>
<feature type="compositionally biased region" description="Low complexity" evidence="4">
    <location>
        <begin position="692"/>
        <end position="703"/>
    </location>
</feature>
<feature type="compositionally biased region" description="Low complexity" evidence="4">
    <location>
        <begin position="733"/>
        <end position="745"/>
    </location>
</feature>
<accession>U5DHM2</accession>
<name>U5DHM2_AMBTC</name>
<keyword evidence="5" id="KW-1133">Transmembrane helix</keyword>
<proteinExistence type="predicted"/>
<dbReference type="Gramene" id="ERN20008">
    <property type="protein sequence ID" value="ERN20008"/>
    <property type="gene ID" value="AMTR_s00071p00160560"/>
</dbReference>
<dbReference type="Gene3D" id="2.40.70.10">
    <property type="entry name" value="Acid Proteases"/>
    <property type="match status" value="1"/>
</dbReference>
<organism evidence="7 8">
    <name type="scientific">Amborella trichopoda</name>
    <dbReference type="NCBI Taxonomy" id="13333"/>
    <lineage>
        <taxon>Eukaryota</taxon>
        <taxon>Viridiplantae</taxon>
        <taxon>Streptophyta</taxon>
        <taxon>Embryophyta</taxon>
        <taxon>Tracheophyta</taxon>
        <taxon>Spermatophyta</taxon>
        <taxon>Magnoliopsida</taxon>
        <taxon>Amborellales</taxon>
        <taxon>Amborellaceae</taxon>
        <taxon>Amborella</taxon>
    </lineage>
</organism>
<keyword evidence="5" id="KW-0472">Membrane</keyword>
<dbReference type="eggNOG" id="ENOG502SP24">
    <property type="taxonomic scope" value="Eukaryota"/>
</dbReference>
<dbReference type="Pfam" id="PF00077">
    <property type="entry name" value="RVP"/>
    <property type="match status" value="1"/>
</dbReference>
<keyword evidence="5" id="KW-0812">Transmembrane</keyword>
<dbReference type="SUPFAM" id="SSF57756">
    <property type="entry name" value="Retrovirus zinc finger-like domains"/>
    <property type="match status" value="1"/>
</dbReference>
<dbReference type="Proteomes" id="UP000017836">
    <property type="component" value="Unassembled WGS sequence"/>
</dbReference>
<dbReference type="GO" id="GO:0008270">
    <property type="term" value="F:zinc ion binding"/>
    <property type="evidence" value="ECO:0007669"/>
    <property type="project" value="UniProtKB-KW"/>
</dbReference>
<evidence type="ECO:0000256" key="1">
    <source>
        <dbReference type="ARBA" id="ARBA00022801"/>
    </source>
</evidence>
<feature type="region of interest" description="Disordered" evidence="4">
    <location>
        <begin position="688"/>
        <end position="759"/>
    </location>
</feature>
<evidence type="ECO:0000256" key="3">
    <source>
        <dbReference type="SAM" id="Coils"/>
    </source>
</evidence>
<dbReference type="EMBL" id="KI392062">
    <property type="protein sequence ID" value="ERN20008.1"/>
    <property type="molecule type" value="Genomic_DNA"/>
</dbReference>
<keyword evidence="8" id="KW-1185">Reference proteome</keyword>
<dbReference type="HOGENOM" id="CLU_367379_0_0_1"/>
<dbReference type="InterPro" id="IPR001878">
    <property type="entry name" value="Znf_CCHC"/>
</dbReference>
<dbReference type="InterPro" id="IPR036875">
    <property type="entry name" value="Znf_CCHC_sf"/>
</dbReference>
<keyword evidence="1" id="KW-0378">Hydrolase</keyword>
<dbReference type="AlphaFoldDB" id="U5DHM2"/>
<dbReference type="GO" id="GO:0003729">
    <property type="term" value="F:mRNA binding"/>
    <property type="evidence" value="ECO:0000318"/>
    <property type="project" value="GO_Central"/>
</dbReference>
<keyword evidence="3" id="KW-0175">Coiled coil</keyword>
<dbReference type="GO" id="GO:2000767">
    <property type="term" value="P:positive regulation of cytoplasmic translation"/>
    <property type="evidence" value="ECO:0000318"/>
    <property type="project" value="GO_Central"/>
</dbReference>
<keyword evidence="2" id="KW-0479">Metal-binding</keyword>
<dbReference type="PROSITE" id="PS50158">
    <property type="entry name" value="ZF_CCHC"/>
    <property type="match status" value="1"/>
</dbReference>
<sequence>MYVSPELSEKFFRKMPPLIGKKIEAAFLQKYPGAVIGVFPRIHFSHSYLAELCKRAAIQKGIKDLSFCSKIPIPGYYQQPSKKYGVRKAMTYKGKPHDSHVRVIRKKHQDKAGKCKCYICGDESHFARDCKRKTGNIARAAILDNLDLPDAYDVLSVDPNESDSDDICSISEGETGAYAATIDSRPWRETALMLGPDTGGWRGQVNVGEKKKNCQHEWQHNQDILSTPDRRCAFCKKETNKRMRIFCPLCLLIACVICAPFYVNVTIVPTPLAVQPKAEPPALVRELLGHINQLNTEIQTLKDELAQLKALILIQDLEKDRLMLEEKDKGEATKAEEEEEKTLMVLKSVSPGGNGSLINRLYNMIIEMDIPGLSKFSIQAILDTGCTTCCIDRKAVPAEALEALSYSVTFNCVSSVQESKTKVKNGMMTIGEHRFRIPFTYAIDMTVKDGIQMLVGCNFIKANSGGLRIKGTTVTFYKNITTLHTTTEIQKAAMAIPELDMNEEEYRSIQEAVYYGKERTNERFVQRFSKLLQEFKDQGYIGEDPLKHWSKNRVKCKIDIINPDLTIQDKPLKHVTPATEDAFKRHITALLQLGVIRPSKSRHRTMAMIVQSDSLSRLVGHLTYSETSSQEEEALWQLEQELSQDEPKHQDLPLYLKILLPEKNSPEKNLLTTTGICSSKTGKKDFSVTMQGGPTKGKSSSKSFINKPAKPWPISGRPLLSDNTTAKALAQKTTHGGTYSHTHGTLSKKWNSSSPAWTS</sequence>
<dbReference type="InterPro" id="IPR021109">
    <property type="entry name" value="Peptidase_aspartic_dom_sf"/>
</dbReference>
<dbReference type="SMART" id="SM00343">
    <property type="entry name" value="ZnF_C2HC"/>
    <property type="match status" value="1"/>
</dbReference>
<dbReference type="GO" id="GO:0003727">
    <property type="term" value="F:single-stranded RNA binding"/>
    <property type="evidence" value="ECO:0000318"/>
    <property type="project" value="GO_Central"/>
</dbReference>
<dbReference type="GO" id="GO:0005737">
    <property type="term" value="C:cytoplasm"/>
    <property type="evidence" value="ECO:0000318"/>
    <property type="project" value="GO_Central"/>
</dbReference>
<dbReference type="InterPro" id="IPR018061">
    <property type="entry name" value="Retropepsins"/>
</dbReference>
<evidence type="ECO:0000313" key="7">
    <source>
        <dbReference type="EMBL" id="ERN20008.1"/>
    </source>
</evidence>
<dbReference type="GO" id="GO:0045182">
    <property type="term" value="F:translation regulator activity"/>
    <property type="evidence" value="ECO:0000318"/>
    <property type="project" value="GO_Central"/>
</dbReference>
<feature type="transmembrane region" description="Helical" evidence="5">
    <location>
        <begin position="245"/>
        <end position="263"/>
    </location>
</feature>
<feature type="coiled-coil region" evidence="3">
    <location>
        <begin position="284"/>
        <end position="311"/>
    </location>
</feature>
<evidence type="ECO:0000259" key="6">
    <source>
        <dbReference type="PROSITE" id="PS50158"/>
    </source>
</evidence>
<dbReference type="Pfam" id="PF22909">
    <property type="entry name" value="Caulimovir_coat_dom"/>
    <property type="match status" value="1"/>
</dbReference>
<reference evidence="8" key="1">
    <citation type="journal article" date="2013" name="Science">
        <title>The Amborella genome and the evolution of flowering plants.</title>
        <authorList>
            <consortium name="Amborella Genome Project"/>
        </authorList>
    </citation>
    <scope>NUCLEOTIDE SEQUENCE [LARGE SCALE GENOMIC DNA]</scope>
</reference>